<dbReference type="GO" id="GO:0005634">
    <property type="term" value="C:nucleus"/>
    <property type="evidence" value="ECO:0007669"/>
    <property type="project" value="UniProtKB-SubCell"/>
</dbReference>
<comment type="similarity">
    <text evidence="2">Belongs to the acetyltransferase family. GCN5 subfamily.</text>
</comment>
<dbReference type="InterPro" id="IPR036427">
    <property type="entry name" value="Bromodomain-like_sf"/>
</dbReference>
<keyword evidence="4" id="KW-0010">Activator</keyword>
<dbReference type="Proteomes" id="UP001165065">
    <property type="component" value="Unassembled WGS sequence"/>
</dbReference>
<accession>A0A9W7GHB8</accession>
<evidence type="ECO:0000259" key="9">
    <source>
        <dbReference type="PROSITE" id="PS51186"/>
    </source>
</evidence>
<dbReference type="Gene3D" id="3.40.630.30">
    <property type="match status" value="1"/>
</dbReference>
<dbReference type="Gene3D" id="1.20.920.10">
    <property type="entry name" value="Bromodomain-like"/>
    <property type="match status" value="1"/>
</dbReference>
<feature type="domain" description="N-acetyltransferase" evidence="9">
    <location>
        <begin position="28"/>
        <end position="184"/>
    </location>
</feature>
<comment type="caution">
    <text evidence="10">The sequence shown here is derived from an EMBL/GenBank/DDBJ whole genome shotgun (WGS) entry which is preliminary data.</text>
</comment>
<dbReference type="EMBL" id="BRYA01000271">
    <property type="protein sequence ID" value="GMI45916.1"/>
    <property type="molecule type" value="Genomic_DNA"/>
</dbReference>
<dbReference type="GO" id="GO:0010484">
    <property type="term" value="F:histone H3 acetyltransferase activity"/>
    <property type="evidence" value="ECO:0007669"/>
    <property type="project" value="TreeGrafter"/>
</dbReference>
<evidence type="ECO:0000256" key="7">
    <source>
        <dbReference type="SAM" id="MobiDB-lite"/>
    </source>
</evidence>
<dbReference type="PROSITE" id="PS50014">
    <property type="entry name" value="BROMODOMAIN_2"/>
    <property type="match status" value="1"/>
</dbReference>
<protein>
    <recommendedName>
        <fullName evidence="12">Histone acetyltransferase</fullName>
    </recommendedName>
</protein>
<keyword evidence="11" id="KW-1185">Reference proteome</keyword>
<dbReference type="AlphaFoldDB" id="A0A9W7GHB8"/>
<feature type="domain" description="Bromo" evidence="8">
    <location>
        <begin position="311"/>
        <end position="375"/>
    </location>
</feature>
<keyword evidence="3 6" id="KW-0103">Bromodomain</keyword>
<dbReference type="OrthoDB" id="1937912at2759"/>
<organism evidence="10 11">
    <name type="scientific">Triparma columacea</name>
    <dbReference type="NCBI Taxonomy" id="722753"/>
    <lineage>
        <taxon>Eukaryota</taxon>
        <taxon>Sar</taxon>
        <taxon>Stramenopiles</taxon>
        <taxon>Ochrophyta</taxon>
        <taxon>Bolidophyceae</taxon>
        <taxon>Parmales</taxon>
        <taxon>Triparmaceae</taxon>
        <taxon>Triparma</taxon>
    </lineage>
</organism>
<gene>
    <name evidence="10" type="ORF">TrCOL_g712</name>
</gene>
<evidence type="ECO:0000256" key="6">
    <source>
        <dbReference type="PROSITE-ProRule" id="PRU00035"/>
    </source>
</evidence>
<dbReference type="SUPFAM" id="SSF55729">
    <property type="entry name" value="Acyl-CoA N-acyltransferases (Nat)"/>
    <property type="match status" value="1"/>
</dbReference>
<evidence type="ECO:0000256" key="3">
    <source>
        <dbReference type="ARBA" id="ARBA00023117"/>
    </source>
</evidence>
<dbReference type="PANTHER" id="PTHR45750:SF3">
    <property type="entry name" value="HISTONE ACETYLTRANSFERASE"/>
    <property type="match status" value="1"/>
</dbReference>
<dbReference type="InterPro" id="IPR001487">
    <property type="entry name" value="Bromodomain"/>
</dbReference>
<evidence type="ECO:0000313" key="10">
    <source>
        <dbReference type="EMBL" id="GMI45916.1"/>
    </source>
</evidence>
<dbReference type="SMART" id="SM00297">
    <property type="entry name" value="BROMO"/>
    <property type="match status" value="1"/>
</dbReference>
<evidence type="ECO:0008006" key="12">
    <source>
        <dbReference type="Google" id="ProtNLM"/>
    </source>
</evidence>
<dbReference type="InterPro" id="IPR000182">
    <property type="entry name" value="GNAT_dom"/>
</dbReference>
<dbReference type="GO" id="GO:0000123">
    <property type="term" value="C:histone acetyltransferase complex"/>
    <property type="evidence" value="ECO:0007669"/>
    <property type="project" value="TreeGrafter"/>
</dbReference>
<proteinExistence type="inferred from homology"/>
<dbReference type="Pfam" id="PF00439">
    <property type="entry name" value="Bromodomain"/>
    <property type="match status" value="1"/>
</dbReference>
<dbReference type="PANTHER" id="PTHR45750">
    <property type="entry name" value="GH11602P"/>
    <property type="match status" value="1"/>
</dbReference>
<evidence type="ECO:0000313" key="11">
    <source>
        <dbReference type="Proteomes" id="UP001165065"/>
    </source>
</evidence>
<dbReference type="InterPro" id="IPR016181">
    <property type="entry name" value="Acyl_CoA_acyltransferase"/>
</dbReference>
<evidence type="ECO:0000256" key="2">
    <source>
        <dbReference type="ARBA" id="ARBA00008607"/>
    </source>
</evidence>
<keyword evidence="5" id="KW-0539">Nucleus</keyword>
<evidence type="ECO:0000256" key="4">
    <source>
        <dbReference type="ARBA" id="ARBA00023159"/>
    </source>
</evidence>
<dbReference type="PROSITE" id="PS51186">
    <property type="entry name" value="GNAT"/>
    <property type="match status" value="1"/>
</dbReference>
<dbReference type="SUPFAM" id="SSF47370">
    <property type="entry name" value="Bromodomain"/>
    <property type="match status" value="1"/>
</dbReference>
<evidence type="ECO:0000259" key="8">
    <source>
        <dbReference type="PROSITE" id="PS50014"/>
    </source>
</evidence>
<evidence type="ECO:0000256" key="1">
    <source>
        <dbReference type="ARBA" id="ARBA00004123"/>
    </source>
</evidence>
<feature type="region of interest" description="Disordered" evidence="7">
    <location>
        <begin position="227"/>
        <end position="259"/>
    </location>
</feature>
<dbReference type="GO" id="GO:0045944">
    <property type="term" value="P:positive regulation of transcription by RNA polymerase II"/>
    <property type="evidence" value="ECO:0007669"/>
    <property type="project" value="TreeGrafter"/>
</dbReference>
<reference evidence="11" key="1">
    <citation type="journal article" date="2023" name="Commun. Biol.">
        <title>Genome analysis of Parmales, the sister group of diatoms, reveals the evolutionary specialization of diatoms from phago-mixotrophs to photoautotrophs.</title>
        <authorList>
            <person name="Ban H."/>
            <person name="Sato S."/>
            <person name="Yoshikawa S."/>
            <person name="Yamada K."/>
            <person name="Nakamura Y."/>
            <person name="Ichinomiya M."/>
            <person name="Sato N."/>
            <person name="Blanc-Mathieu R."/>
            <person name="Endo H."/>
            <person name="Kuwata A."/>
            <person name="Ogata H."/>
        </authorList>
    </citation>
    <scope>NUCLEOTIDE SEQUENCE [LARGE SCALE GENOMIC DNA]</scope>
</reference>
<evidence type="ECO:0000256" key="5">
    <source>
        <dbReference type="ARBA" id="ARBA00023242"/>
    </source>
</evidence>
<dbReference type="PRINTS" id="PR00503">
    <property type="entry name" value="BROMODOMAIN"/>
</dbReference>
<comment type="subcellular location">
    <subcellularLocation>
        <location evidence="1">Nucleus</location>
    </subcellularLocation>
</comment>
<dbReference type="InterPro" id="IPR037800">
    <property type="entry name" value="GCN5"/>
</dbReference>
<sequence>MVMIIEYKPLPQTSTTVPLAFTVVQNQSGASDLVLTQLIQLKSIFGRQLPKMPRPYITRLVFDRRHKSLILYLNPTGPPNSITNLLHAPSPAPPGAMVGGICYRAYKDEKFAEIAFCAVQASQQVKGYGSVVMNLLKEQGLREGIEYFITYADNYAVGYFKKLGFTKGITMPRGRYLGLIKDYDGGTMMECYLHKSIPYTSVSAVVSLQREFVMGEIRKVAKSHIVRTPQTKPPRRVGSGGEDEEGCSQGSQTRNATPKGATAMAEHAQRNMMIEGVQEAGWRVTDLGGKGGMVKPVKLNVELTNIVKKVKSEAWSWPYHAPVNPLDAPNYYTVISNPLDLQTIEQRIRKGGHYTNRKQLQKDLMLLASNCKIFNPYVEGGDNGYWDTAVALERWIGERMFLFRDDGVKCKIGGDRGEGK</sequence>
<name>A0A9W7GHB8_9STRA</name>
<dbReference type="Pfam" id="PF00583">
    <property type="entry name" value="Acetyltransf_1"/>
    <property type="match status" value="1"/>
</dbReference>